<dbReference type="InterPro" id="IPR012811">
    <property type="entry name" value="TreS_maltokin_C_dom"/>
</dbReference>
<gene>
    <name evidence="9" type="ORF">Cflav_PD1580</name>
</gene>
<keyword evidence="6" id="KW-0413">Isomerase</keyword>
<dbReference type="RefSeq" id="WP_007417313.1">
    <property type="nucleotide sequence ID" value="NZ_ABOX02000039.1"/>
</dbReference>
<keyword evidence="5" id="KW-0106">Calcium</keyword>
<dbReference type="Pfam" id="PF00128">
    <property type="entry name" value="Alpha-amylase"/>
    <property type="match status" value="2"/>
</dbReference>
<dbReference type="Pfam" id="PF16657">
    <property type="entry name" value="Malt_amylase_C"/>
    <property type="match status" value="1"/>
</dbReference>
<evidence type="ECO:0000256" key="4">
    <source>
        <dbReference type="ARBA" id="ARBA00022723"/>
    </source>
</evidence>
<dbReference type="NCBIfam" id="TIGR02457">
    <property type="entry name" value="TreS_Cterm"/>
    <property type="match status" value="1"/>
</dbReference>
<dbReference type="InterPro" id="IPR011009">
    <property type="entry name" value="Kinase-like_dom_sf"/>
</dbReference>
<dbReference type="PANTHER" id="PTHR10357:SF219">
    <property type="entry name" value="MALTOSE ALPHA-D-GLUCOSYLTRANSFERASE"/>
    <property type="match status" value="1"/>
</dbReference>
<dbReference type="SUPFAM" id="SSF51011">
    <property type="entry name" value="Glycosyl hydrolase domain"/>
    <property type="match status" value="1"/>
</dbReference>
<comment type="catalytic activity">
    <reaction evidence="1">
        <text>D-maltose = alpha,alpha-trehalose</text>
        <dbReference type="Rhea" id="RHEA:15145"/>
        <dbReference type="ChEBI" id="CHEBI:16551"/>
        <dbReference type="ChEBI" id="CHEBI:17306"/>
        <dbReference type="EC" id="5.4.99.16"/>
    </reaction>
</comment>
<dbReference type="EC" id="5.4.99.16" evidence="3"/>
<dbReference type="InterPro" id="IPR032091">
    <property type="entry name" value="Malt_amylase-like_C"/>
</dbReference>
<dbReference type="InterPro" id="IPR045857">
    <property type="entry name" value="O16G_dom_2"/>
</dbReference>
<evidence type="ECO:0000256" key="5">
    <source>
        <dbReference type="ARBA" id="ARBA00022837"/>
    </source>
</evidence>
<comment type="similarity">
    <text evidence="2">Belongs to the glycosyl hydrolase 13 family. TreS subfamily.</text>
</comment>
<dbReference type="Gene3D" id="3.20.20.80">
    <property type="entry name" value="Glycosidases"/>
    <property type="match status" value="1"/>
</dbReference>
<dbReference type="InterPro" id="IPR006047">
    <property type="entry name" value="GH13_cat_dom"/>
</dbReference>
<dbReference type="OrthoDB" id="9805159at2"/>
<dbReference type="SUPFAM" id="SSF56112">
    <property type="entry name" value="Protein kinase-like (PK-like)"/>
    <property type="match status" value="1"/>
</dbReference>
<dbReference type="Proteomes" id="UP000003688">
    <property type="component" value="Unassembled WGS sequence"/>
</dbReference>
<dbReference type="SMART" id="SM00642">
    <property type="entry name" value="Aamy"/>
    <property type="match status" value="1"/>
</dbReference>
<evidence type="ECO:0000259" key="8">
    <source>
        <dbReference type="SMART" id="SM00642"/>
    </source>
</evidence>
<dbReference type="InterPro" id="IPR017853">
    <property type="entry name" value="GH"/>
</dbReference>
<dbReference type="Gene3D" id="3.90.1200.10">
    <property type="match status" value="1"/>
</dbReference>
<keyword evidence="4" id="KW-0479">Metal-binding</keyword>
<evidence type="ECO:0000256" key="2">
    <source>
        <dbReference type="ARBA" id="ARBA00005496"/>
    </source>
</evidence>
<dbReference type="AlphaFoldDB" id="B9XNC6"/>
<name>B9XNC6_PEDPL</name>
<dbReference type="PANTHER" id="PTHR10357">
    <property type="entry name" value="ALPHA-AMYLASE FAMILY MEMBER"/>
    <property type="match status" value="1"/>
</dbReference>
<dbReference type="Gene3D" id="2.60.40.1180">
    <property type="entry name" value="Golgi alpha-mannosidase II"/>
    <property type="match status" value="1"/>
</dbReference>
<sequence length="1130" mass="130471">MARSKKQLILLDKDPLWYKNAIIYELHVRAFFDSNGDGIGDFRGLTQKLDYLQDLGVTALWLLPFYPSPLKDDGYDTADYYSINPIYGTLADFKTFIREAHQRGLRVITELVLNHTSDQHRWFQRARRAKTGSPERDFYVWSDTPEKYKNVRIIFNDFEPSNWTWDHVAQAYYWHRFYSHQPDLNYDNPRLHKEIINVLDFWLDLGVDGFRLDAVPYLYEREGTSCDNLPETHEYLKTLRKHLDDKYGDRMLLAEANNWPEIAVTYFGAGKGDECQMAFHFPLMPRLFMAVRMEDRIPIVDIMEQTPPIPETSQWALFLRNHDELTLEMVTDEERDYMYRVYANEAKARINLGIRRRLAPLLGNDRKKIELLNLLLLSMPGTPVVYYGDEIGMGDNIFLGDRNGVRTPMHWSSDKNAGFSRASPQALYFPIILDPEYHYESVNVEAQQRNPHSLLWWMKQVLTLRKRWHAFGQGSLEFLKPNNRKVLAFIRRHEQERILVVANLSRFTQPVELDLSAFKDAIPLELFGRTEFPQITEKPYFLTLGPHMAYWFSLEPRPVGEAKHLPVATPVLTTLTVSDAWEEVFTGRARRELENCLPGYLKLRPWFNGLGREIRSVRIKETIPFNFDSEKGMICIVGVDYVQADPEQYLIPLAFASGKKAEQVGTDYPHLEVARLRLTGREIEGILYDSVCNKAFGSTLLEAIAKRRTFRGNEGELTVTQTFALRTNRDGSPLPKDAMLDKAEHRNTSIQVGEKFLIKLFRKIEAGVNPDLEVGLFLTEKRFSHSPPVAGLLEYQGNTGTSSSIGIATVFVPGSRLAWDLTLDSLGRFFERVRTLPEQSQLSPAVDGTAVSLVDKEIPNGILEILGAFSESVRLLGQRTGELHLALASDLENKDFVPEPFTPYYQRALYQSMRNRTVHCVRYLRGQISHLAGAEAQLLEKVVNSESDILKRLRAIYETRITGMRIRCHGNFHLRQVLDTGKDFMVIDFEGEPAHTLGERRIKRSPMYDVAVMIRSLYYAMHSAVLKQVELGTFHPEDVARLEPWMRFWHFWMSVIFLKSYLQVVGRTDLLPQSREELAVLLQAHLLERAVFETAYEQYHRPDWIKIPMQGLLELLAADNNNESKKSTNP</sequence>
<evidence type="ECO:0000256" key="7">
    <source>
        <dbReference type="ARBA" id="ARBA00031378"/>
    </source>
</evidence>
<accession>B9XNC6</accession>
<dbReference type="Gene3D" id="3.90.400.10">
    <property type="entry name" value="Oligo-1,6-glucosidase, Domain 2"/>
    <property type="match status" value="1"/>
</dbReference>
<feature type="domain" description="Glycosyl hydrolase family 13 catalytic" evidence="8">
    <location>
        <begin position="25"/>
        <end position="421"/>
    </location>
</feature>
<dbReference type="EMBL" id="ABOX02000039">
    <property type="protein sequence ID" value="EEF58679.1"/>
    <property type="molecule type" value="Genomic_DNA"/>
</dbReference>
<dbReference type="SUPFAM" id="SSF51445">
    <property type="entry name" value="(Trans)glycosidases"/>
    <property type="match status" value="1"/>
</dbReference>
<evidence type="ECO:0000256" key="6">
    <source>
        <dbReference type="ARBA" id="ARBA00023235"/>
    </source>
</evidence>
<evidence type="ECO:0000313" key="9">
    <source>
        <dbReference type="EMBL" id="EEF58679.1"/>
    </source>
</evidence>
<dbReference type="CDD" id="cd11334">
    <property type="entry name" value="AmyAc_TreS"/>
    <property type="match status" value="1"/>
</dbReference>
<organism evidence="9 10">
    <name type="scientific">Pedosphaera parvula (strain Ellin514)</name>
    <dbReference type="NCBI Taxonomy" id="320771"/>
    <lineage>
        <taxon>Bacteria</taxon>
        <taxon>Pseudomonadati</taxon>
        <taxon>Verrucomicrobiota</taxon>
        <taxon>Pedosphaerae</taxon>
        <taxon>Pedosphaerales</taxon>
        <taxon>Pedosphaeraceae</taxon>
        <taxon>Pedosphaera</taxon>
    </lineage>
</organism>
<evidence type="ECO:0000313" key="10">
    <source>
        <dbReference type="Proteomes" id="UP000003688"/>
    </source>
</evidence>
<dbReference type="NCBIfam" id="TIGR02456">
    <property type="entry name" value="treS_nterm"/>
    <property type="match status" value="1"/>
</dbReference>
<dbReference type="FunFam" id="3.20.20.80:FF:000055">
    <property type="entry name" value="Trehalose synthase"/>
    <property type="match status" value="1"/>
</dbReference>
<reference evidence="9 10" key="1">
    <citation type="journal article" date="2011" name="J. Bacteriol.">
        <title>Genome sequence of 'Pedosphaera parvula' Ellin514, an aerobic Verrucomicrobial isolate from pasture soil.</title>
        <authorList>
            <person name="Kant R."/>
            <person name="van Passel M.W."/>
            <person name="Sangwan P."/>
            <person name="Palva A."/>
            <person name="Lucas S."/>
            <person name="Copeland A."/>
            <person name="Lapidus A."/>
            <person name="Glavina Del Rio T."/>
            <person name="Dalin E."/>
            <person name="Tice H."/>
            <person name="Bruce D."/>
            <person name="Goodwin L."/>
            <person name="Pitluck S."/>
            <person name="Chertkov O."/>
            <person name="Larimer F.W."/>
            <person name="Land M.L."/>
            <person name="Hauser L."/>
            <person name="Brettin T.S."/>
            <person name="Detter J.C."/>
            <person name="Han S."/>
            <person name="de Vos W.M."/>
            <person name="Janssen P.H."/>
            <person name="Smidt H."/>
        </authorList>
    </citation>
    <scope>NUCLEOTIDE SEQUENCE [LARGE SCALE GENOMIC DNA]</scope>
    <source>
        <strain evidence="9 10">Ellin514</strain>
    </source>
</reference>
<dbReference type="STRING" id="320771.Cflav_PD1580"/>
<evidence type="ECO:0000256" key="3">
    <source>
        <dbReference type="ARBA" id="ARBA00012619"/>
    </source>
</evidence>
<dbReference type="GO" id="GO:0005975">
    <property type="term" value="P:carbohydrate metabolic process"/>
    <property type="evidence" value="ECO:0007669"/>
    <property type="project" value="InterPro"/>
</dbReference>
<proteinExistence type="inferred from homology"/>
<evidence type="ECO:0000256" key="1">
    <source>
        <dbReference type="ARBA" id="ARBA00001595"/>
    </source>
</evidence>
<dbReference type="InterPro" id="IPR012810">
    <property type="entry name" value="TreS/a-amylase_N"/>
</dbReference>
<comment type="caution">
    <text evidence="9">The sequence shown here is derived from an EMBL/GenBank/DDBJ whole genome shotgun (WGS) entry which is preliminary data.</text>
</comment>
<protein>
    <recommendedName>
        <fullName evidence="3">maltose alpha-D-glucosyltransferase</fullName>
        <ecNumber evidence="3">5.4.99.16</ecNumber>
    </recommendedName>
    <alternativeName>
        <fullName evidence="7">Maltose alpha-D-glucosyltransferase</fullName>
    </alternativeName>
</protein>
<dbReference type="GO" id="GO:0046872">
    <property type="term" value="F:metal ion binding"/>
    <property type="evidence" value="ECO:0007669"/>
    <property type="project" value="UniProtKB-KW"/>
</dbReference>
<dbReference type="InterPro" id="IPR013780">
    <property type="entry name" value="Glyco_hydro_b"/>
</dbReference>
<keyword evidence="10" id="KW-1185">Reference proteome</keyword>
<dbReference type="GO" id="GO:0047471">
    <property type="term" value="F:maltose alpha-D-glucosyltransferase activity"/>
    <property type="evidence" value="ECO:0007669"/>
    <property type="project" value="UniProtKB-EC"/>
</dbReference>